<proteinExistence type="predicted"/>
<organism evidence="1 2">
    <name type="scientific">Steinernema glaseri</name>
    <dbReference type="NCBI Taxonomy" id="37863"/>
    <lineage>
        <taxon>Eukaryota</taxon>
        <taxon>Metazoa</taxon>
        <taxon>Ecdysozoa</taxon>
        <taxon>Nematoda</taxon>
        <taxon>Chromadorea</taxon>
        <taxon>Rhabditida</taxon>
        <taxon>Tylenchina</taxon>
        <taxon>Panagrolaimomorpha</taxon>
        <taxon>Strongyloidoidea</taxon>
        <taxon>Steinernematidae</taxon>
        <taxon>Steinernema</taxon>
    </lineage>
</organism>
<evidence type="ECO:0000313" key="1">
    <source>
        <dbReference type="Proteomes" id="UP000095287"/>
    </source>
</evidence>
<evidence type="ECO:0000313" key="2">
    <source>
        <dbReference type="WBParaSite" id="L893_g5829.t1"/>
    </source>
</evidence>
<accession>A0A1I8AGW8</accession>
<dbReference type="AlphaFoldDB" id="A0A1I8AGW8"/>
<reference evidence="2" key="1">
    <citation type="submission" date="2016-11" db="UniProtKB">
        <authorList>
            <consortium name="WormBaseParasite"/>
        </authorList>
    </citation>
    <scope>IDENTIFICATION</scope>
</reference>
<protein>
    <submittedName>
        <fullName evidence="2">ZP domain-containing protein</fullName>
    </submittedName>
</protein>
<sequence length="166" mass="18285">MLWACGDDLVGLGQRSGSLVFRTTDSYDNQSGTCTGFSLILSDCGISLEIPTTKSKVNLRGVECRQDCALVQTPRSYFQKNVLHKDVMHKFLPFGCGEVTVNPHLVHCVSSFGLSVLFVRTVNFNPSCAMSNADVFIFIGYTGVDFLGFPLHQSNLLLIHQFQLGE</sequence>
<dbReference type="Proteomes" id="UP000095287">
    <property type="component" value="Unplaced"/>
</dbReference>
<dbReference type="WBParaSite" id="L893_g5829.t1">
    <property type="protein sequence ID" value="L893_g5829.t1"/>
    <property type="gene ID" value="L893_g5829"/>
</dbReference>
<name>A0A1I8AGW8_9BILA</name>
<keyword evidence="1" id="KW-1185">Reference proteome</keyword>